<comment type="caution">
    <text evidence="3">The sequence shown here is derived from an EMBL/GenBank/DDBJ whole genome shotgun (WGS) entry which is preliminary data.</text>
</comment>
<reference evidence="3" key="1">
    <citation type="submission" date="2018-04" db="EMBL/GenBank/DDBJ databases">
        <title>Whole genome sequencing of Hypsizygus marmoreus.</title>
        <authorList>
            <person name="Choi I.-G."/>
            <person name="Min B."/>
            <person name="Kim J.-G."/>
            <person name="Kim S."/>
            <person name="Oh Y.-L."/>
            <person name="Kong W.-S."/>
            <person name="Park H."/>
            <person name="Jeong J."/>
            <person name="Song E.-S."/>
        </authorList>
    </citation>
    <scope>NUCLEOTIDE SEQUENCE [LARGE SCALE GENOMIC DNA]</scope>
    <source>
        <strain evidence="3">51987-8</strain>
    </source>
</reference>
<evidence type="ECO:0000256" key="1">
    <source>
        <dbReference type="SAM" id="MobiDB-lite"/>
    </source>
</evidence>
<evidence type="ECO:0000313" key="4">
    <source>
        <dbReference type="Proteomes" id="UP000076154"/>
    </source>
</evidence>
<keyword evidence="2" id="KW-0472">Membrane</keyword>
<gene>
    <name evidence="3" type="ORF">Hypma_007744</name>
</gene>
<feature type="region of interest" description="Disordered" evidence="1">
    <location>
        <begin position="190"/>
        <end position="236"/>
    </location>
</feature>
<feature type="compositionally biased region" description="Low complexity" evidence="1">
    <location>
        <begin position="107"/>
        <end position="121"/>
    </location>
</feature>
<evidence type="ECO:0000313" key="3">
    <source>
        <dbReference type="EMBL" id="RDB25128.1"/>
    </source>
</evidence>
<evidence type="ECO:0000256" key="2">
    <source>
        <dbReference type="SAM" id="Phobius"/>
    </source>
</evidence>
<name>A0A369JTM0_HYPMA</name>
<feature type="region of interest" description="Disordered" evidence="1">
    <location>
        <begin position="102"/>
        <end position="148"/>
    </location>
</feature>
<feature type="transmembrane region" description="Helical" evidence="2">
    <location>
        <begin position="43"/>
        <end position="67"/>
    </location>
</feature>
<sequence>MNVSTLVFDFSFQISQVSPSTLPGMLWNHYVEYLWNYHPNSWVARIASISRFLALLVSFPIIVLGLLDITSYGIARTLGVIDDVKASTSDIATVHQGASTPSILIESSTPQSPSVSSTPFSDSEREALGHHHHHHHHHHHNQHNQQHTNLQPLPEEQRDTLSRIGVSQPHTFYASEDNNLKLSGVGVFSPAASRPASPVLSRRNLQPEEGRGTGQETDEGLRQRVRQGDDDGPVLE</sequence>
<dbReference type="OrthoDB" id="3363417at2759"/>
<feature type="compositionally biased region" description="Basic and acidic residues" evidence="1">
    <location>
        <begin position="219"/>
        <end position="229"/>
    </location>
</feature>
<dbReference type="Proteomes" id="UP000076154">
    <property type="component" value="Unassembled WGS sequence"/>
</dbReference>
<feature type="compositionally biased region" description="Basic residues" evidence="1">
    <location>
        <begin position="130"/>
        <end position="142"/>
    </location>
</feature>
<keyword evidence="4" id="KW-1185">Reference proteome</keyword>
<keyword evidence="2" id="KW-0812">Transmembrane</keyword>
<accession>A0A369JTM0</accession>
<dbReference type="EMBL" id="LUEZ02000041">
    <property type="protein sequence ID" value="RDB25128.1"/>
    <property type="molecule type" value="Genomic_DNA"/>
</dbReference>
<dbReference type="InParanoid" id="A0A369JTM0"/>
<organism evidence="3 4">
    <name type="scientific">Hypsizygus marmoreus</name>
    <name type="common">White beech mushroom</name>
    <name type="synonym">Agaricus marmoreus</name>
    <dbReference type="NCBI Taxonomy" id="39966"/>
    <lineage>
        <taxon>Eukaryota</taxon>
        <taxon>Fungi</taxon>
        <taxon>Dikarya</taxon>
        <taxon>Basidiomycota</taxon>
        <taxon>Agaricomycotina</taxon>
        <taxon>Agaricomycetes</taxon>
        <taxon>Agaricomycetidae</taxon>
        <taxon>Agaricales</taxon>
        <taxon>Tricholomatineae</taxon>
        <taxon>Lyophyllaceae</taxon>
        <taxon>Hypsizygus</taxon>
    </lineage>
</organism>
<proteinExistence type="predicted"/>
<protein>
    <submittedName>
        <fullName evidence="3">Uncharacterized protein</fullName>
    </submittedName>
</protein>
<keyword evidence="2" id="KW-1133">Transmembrane helix</keyword>
<dbReference type="AlphaFoldDB" id="A0A369JTM0"/>